<feature type="domain" description="Response regulatory" evidence="4">
    <location>
        <begin position="2"/>
        <end position="128"/>
    </location>
</feature>
<feature type="modified residue" description="4-aspartylphosphate" evidence="3">
    <location>
        <position position="62"/>
    </location>
</feature>
<dbReference type="InterPro" id="IPR029787">
    <property type="entry name" value="Nucleotide_cyclase"/>
</dbReference>
<dbReference type="InterPro" id="IPR011006">
    <property type="entry name" value="CheY-like_superfamily"/>
</dbReference>
<dbReference type="SUPFAM" id="SSF52172">
    <property type="entry name" value="CheY-like"/>
    <property type="match status" value="1"/>
</dbReference>
<evidence type="ECO:0000256" key="1">
    <source>
        <dbReference type="ARBA" id="ARBA00012528"/>
    </source>
</evidence>
<comment type="catalytic activity">
    <reaction evidence="2">
        <text>2 GTP = 3',3'-c-di-GMP + 2 diphosphate</text>
        <dbReference type="Rhea" id="RHEA:24898"/>
        <dbReference type="ChEBI" id="CHEBI:33019"/>
        <dbReference type="ChEBI" id="CHEBI:37565"/>
        <dbReference type="ChEBI" id="CHEBI:58805"/>
        <dbReference type="EC" id="2.7.7.65"/>
    </reaction>
</comment>
<feature type="domain" description="GGDEF" evidence="5">
    <location>
        <begin position="192"/>
        <end position="330"/>
    </location>
</feature>
<dbReference type="GO" id="GO:0052621">
    <property type="term" value="F:diguanylate cyclase activity"/>
    <property type="evidence" value="ECO:0007669"/>
    <property type="project" value="UniProtKB-EC"/>
</dbReference>
<dbReference type="Proteomes" id="UP000192907">
    <property type="component" value="Unassembled WGS sequence"/>
</dbReference>
<dbReference type="AlphaFoldDB" id="A0A1Y6CKG2"/>
<dbReference type="STRING" id="1513793.SAMN06296036_12461"/>
<dbReference type="PANTHER" id="PTHR45138:SF9">
    <property type="entry name" value="DIGUANYLATE CYCLASE DGCM-RELATED"/>
    <property type="match status" value="1"/>
</dbReference>
<accession>A0A1Y6CKG2</accession>
<dbReference type="NCBIfam" id="TIGR00254">
    <property type="entry name" value="GGDEF"/>
    <property type="match status" value="1"/>
</dbReference>
<dbReference type="InterPro" id="IPR001789">
    <property type="entry name" value="Sig_transdc_resp-reg_receiver"/>
</dbReference>
<dbReference type="SUPFAM" id="SSF55073">
    <property type="entry name" value="Nucleotide cyclase"/>
    <property type="match status" value="1"/>
</dbReference>
<dbReference type="InterPro" id="IPR050469">
    <property type="entry name" value="Diguanylate_Cyclase"/>
</dbReference>
<sequence length="335" mass="37676">MGVLVVDPNEVDLKIICDLLHQWGYHEIYAFNCLDAAEEKLMLHHSDRVMQAVFAIDIAIIDVTGGIPCYRMIERMRQSYLYQDVPVIAMSEHSRAEGMSSSFAYGASDFFSKPIEEYELKARVRAGIRLKYEIERRKARERELIEATNQLSDLNEVLSNLSLIDSLTGIPNRRCFDNTVDQEWRRAVRQGGHITFVMIDIDFFKQFNDTYGHQMGDKCLVDVAKAIKSQLRRPGDLLARYGGEEFAIVLPHTSAAQTEGLCQSIQEAIKGLMIPHESSKVDNHISISMGIASAQPSAQLLSAEALLKEADSALYEAKANGRNRFVISKDLKTTA</sequence>
<dbReference type="FunFam" id="3.30.70.270:FF:000001">
    <property type="entry name" value="Diguanylate cyclase domain protein"/>
    <property type="match status" value="1"/>
</dbReference>
<dbReference type="SMART" id="SM00448">
    <property type="entry name" value="REC"/>
    <property type="match status" value="1"/>
</dbReference>
<reference evidence="7" key="1">
    <citation type="submission" date="2017-04" db="EMBL/GenBank/DDBJ databases">
        <authorList>
            <person name="Varghese N."/>
            <person name="Submissions S."/>
        </authorList>
    </citation>
    <scope>NUCLEOTIDE SEQUENCE [LARGE SCALE GENOMIC DNA]</scope>
    <source>
        <strain evidence="7">RKEM611</strain>
    </source>
</reference>
<dbReference type="GO" id="GO:0005886">
    <property type="term" value="C:plasma membrane"/>
    <property type="evidence" value="ECO:0007669"/>
    <property type="project" value="TreeGrafter"/>
</dbReference>
<dbReference type="InterPro" id="IPR000160">
    <property type="entry name" value="GGDEF_dom"/>
</dbReference>
<dbReference type="InterPro" id="IPR043128">
    <property type="entry name" value="Rev_trsase/Diguanyl_cyclase"/>
</dbReference>
<evidence type="ECO:0000256" key="2">
    <source>
        <dbReference type="ARBA" id="ARBA00034247"/>
    </source>
</evidence>
<keyword evidence="7" id="KW-1185">Reference proteome</keyword>
<dbReference type="Pfam" id="PF00990">
    <property type="entry name" value="GGDEF"/>
    <property type="match status" value="1"/>
</dbReference>
<proteinExistence type="predicted"/>
<evidence type="ECO:0000259" key="5">
    <source>
        <dbReference type="PROSITE" id="PS50887"/>
    </source>
</evidence>
<dbReference type="Gene3D" id="3.30.70.270">
    <property type="match status" value="1"/>
</dbReference>
<evidence type="ECO:0000313" key="6">
    <source>
        <dbReference type="EMBL" id="SMF68756.1"/>
    </source>
</evidence>
<dbReference type="Gene3D" id="3.40.50.2300">
    <property type="match status" value="1"/>
</dbReference>
<dbReference type="PROSITE" id="PS50887">
    <property type="entry name" value="GGDEF"/>
    <property type="match status" value="1"/>
</dbReference>
<dbReference type="Pfam" id="PF00072">
    <property type="entry name" value="Response_reg"/>
    <property type="match status" value="1"/>
</dbReference>
<evidence type="ECO:0000256" key="3">
    <source>
        <dbReference type="PROSITE-ProRule" id="PRU00169"/>
    </source>
</evidence>
<dbReference type="GO" id="GO:1902201">
    <property type="term" value="P:negative regulation of bacterial-type flagellum-dependent cell motility"/>
    <property type="evidence" value="ECO:0007669"/>
    <property type="project" value="TreeGrafter"/>
</dbReference>
<gene>
    <name evidence="6" type="ORF">SAMN06296036_12461</name>
</gene>
<dbReference type="PROSITE" id="PS50110">
    <property type="entry name" value="RESPONSE_REGULATORY"/>
    <property type="match status" value="1"/>
</dbReference>
<name>A0A1Y6CKG2_9BACT</name>
<keyword evidence="3" id="KW-0597">Phosphoprotein</keyword>
<dbReference type="EC" id="2.7.7.65" evidence="1"/>
<dbReference type="GO" id="GO:0043709">
    <property type="term" value="P:cell adhesion involved in single-species biofilm formation"/>
    <property type="evidence" value="ECO:0007669"/>
    <property type="project" value="TreeGrafter"/>
</dbReference>
<dbReference type="GO" id="GO:0000160">
    <property type="term" value="P:phosphorelay signal transduction system"/>
    <property type="evidence" value="ECO:0007669"/>
    <property type="project" value="InterPro"/>
</dbReference>
<dbReference type="EMBL" id="FWZT01000024">
    <property type="protein sequence ID" value="SMF68756.1"/>
    <property type="molecule type" value="Genomic_DNA"/>
</dbReference>
<dbReference type="PANTHER" id="PTHR45138">
    <property type="entry name" value="REGULATORY COMPONENTS OF SENSORY TRANSDUCTION SYSTEM"/>
    <property type="match status" value="1"/>
</dbReference>
<evidence type="ECO:0000259" key="4">
    <source>
        <dbReference type="PROSITE" id="PS50110"/>
    </source>
</evidence>
<evidence type="ECO:0000313" key="7">
    <source>
        <dbReference type="Proteomes" id="UP000192907"/>
    </source>
</evidence>
<protein>
    <recommendedName>
        <fullName evidence="1">diguanylate cyclase</fullName>
        <ecNumber evidence="1">2.7.7.65</ecNumber>
    </recommendedName>
</protein>
<organism evidence="6 7">
    <name type="scientific">Pseudobacteriovorax antillogorgiicola</name>
    <dbReference type="NCBI Taxonomy" id="1513793"/>
    <lineage>
        <taxon>Bacteria</taxon>
        <taxon>Pseudomonadati</taxon>
        <taxon>Bdellovibrionota</taxon>
        <taxon>Oligoflexia</taxon>
        <taxon>Oligoflexales</taxon>
        <taxon>Pseudobacteriovoracaceae</taxon>
        <taxon>Pseudobacteriovorax</taxon>
    </lineage>
</organism>
<dbReference type="SMART" id="SM00267">
    <property type="entry name" value="GGDEF"/>
    <property type="match status" value="1"/>
</dbReference>
<dbReference type="CDD" id="cd01949">
    <property type="entry name" value="GGDEF"/>
    <property type="match status" value="1"/>
</dbReference>
<dbReference type="RefSeq" id="WP_159455619.1">
    <property type="nucleotide sequence ID" value="NZ_FWZT01000024.1"/>
</dbReference>